<dbReference type="SUPFAM" id="SSF53187">
    <property type="entry name" value="Zn-dependent exopeptidases"/>
    <property type="match status" value="1"/>
</dbReference>
<dbReference type="Gene3D" id="3.40.630.10">
    <property type="entry name" value="Zn peptidases"/>
    <property type="match status" value="2"/>
</dbReference>
<dbReference type="PANTHER" id="PTHR12147">
    <property type="entry name" value="METALLOPEPTIDASE M28 FAMILY MEMBER"/>
    <property type="match status" value="1"/>
</dbReference>
<feature type="non-terminal residue" evidence="3">
    <location>
        <position position="363"/>
    </location>
</feature>
<gene>
    <name evidence="3" type="ORF">MNBD_BACTEROID06-306</name>
</gene>
<proteinExistence type="predicted"/>
<keyword evidence="1" id="KW-0472">Membrane</keyword>
<organism evidence="3">
    <name type="scientific">hydrothermal vent metagenome</name>
    <dbReference type="NCBI Taxonomy" id="652676"/>
    <lineage>
        <taxon>unclassified sequences</taxon>
        <taxon>metagenomes</taxon>
        <taxon>ecological metagenomes</taxon>
    </lineage>
</organism>
<keyword evidence="3" id="KW-0378">Hydrolase</keyword>
<name>A0A3B0UR26_9ZZZZ</name>
<feature type="domain" description="Peptidase M28" evidence="2">
    <location>
        <begin position="229"/>
        <end position="339"/>
    </location>
</feature>
<dbReference type="InterPro" id="IPR045175">
    <property type="entry name" value="M28_fam"/>
</dbReference>
<evidence type="ECO:0000313" key="3">
    <source>
        <dbReference type="EMBL" id="VAW28782.1"/>
    </source>
</evidence>
<keyword evidence="3" id="KW-0031">Aminopeptidase</keyword>
<dbReference type="GO" id="GO:0004177">
    <property type="term" value="F:aminopeptidase activity"/>
    <property type="evidence" value="ECO:0007669"/>
    <property type="project" value="UniProtKB-KW"/>
</dbReference>
<dbReference type="PANTHER" id="PTHR12147:SF26">
    <property type="entry name" value="PEPTIDASE M28 DOMAIN-CONTAINING PROTEIN"/>
    <property type="match status" value="1"/>
</dbReference>
<protein>
    <submittedName>
        <fullName evidence="3">Aminopeptidase</fullName>
    </submittedName>
</protein>
<accession>A0A3B0UR26</accession>
<dbReference type="Pfam" id="PF04389">
    <property type="entry name" value="Peptidase_M28"/>
    <property type="match status" value="1"/>
</dbReference>
<evidence type="ECO:0000256" key="1">
    <source>
        <dbReference type="SAM" id="Phobius"/>
    </source>
</evidence>
<dbReference type="AlphaFoldDB" id="A0A3B0UR26"/>
<keyword evidence="1" id="KW-0812">Transmembrane</keyword>
<dbReference type="InterPro" id="IPR007484">
    <property type="entry name" value="Peptidase_M28"/>
</dbReference>
<reference evidence="3" key="1">
    <citation type="submission" date="2018-06" db="EMBL/GenBank/DDBJ databases">
        <authorList>
            <person name="Zhirakovskaya E."/>
        </authorList>
    </citation>
    <scope>NUCLEOTIDE SEQUENCE</scope>
</reference>
<keyword evidence="1" id="KW-1133">Transmembrane helix</keyword>
<feature type="transmembrane region" description="Helical" evidence="1">
    <location>
        <begin position="25"/>
        <end position="43"/>
    </location>
</feature>
<evidence type="ECO:0000259" key="2">
    <source>
        <dbReference type="Pfam" id="PF04389"/>
    </source>
</evidence>
<dbReference type="GO" id="GO:0006508">
    <property type="term" value="P:proteolysis"/>
    <property type="evidence" value="ECO:0007669"/>
    <property type="project" value="InterPro"/>
</dbReference>
<dbReference type="EMBL" id="UOES01000455">
    <property type="protein sequence ID" value="VAW28782.1"/>
    <property type="molecule type" value="Genomic_DNA"/>
</dbReference>
<dbReference type="GO" id="GO:0008235">
    <property type="term" value="F:metalloexopeptidase activity"/>
    <property type="evidence" value="ECO:0007669"/>
    <property type="project" value="InterPro"/>
</dbReference>
<keyword evidence="3" id="KW-0645">Protease</keyword>
<sequence>MVTLFTANIYTNFTNITVITNIMSIRYLIGALVLLSFTSIYTINEKEVKRIITTLSSDEMGGRSLGSEGIKKAAKFISTEFKSIGLATLENEKTYFQNFYVESKSIDVQGVIINGEALPYSNYFFKLSSSSIIWGERNKPELIFIKSNDNFQHKAGDALSSKTDVLVIVDTSHQSMFSRYQPYFSKPSMGFGGNTGEGANIGFVLMDIDKVESLMIEVKANVEKKQLTNVAGVIEGKRKNEIVLYSGHYDHLGVKANAAGDSIYNGANDDASGITAVIEIARYFKSKGKPERTLVFAAFTAEEVGGYGSKYFSKQINPDEIVAMFNIEMIGKESKEGLNSAWMTGWDKSNLGKILQENLGKID</sequence>